<keyword evidence="3" id="KW-1185">Reference proteome</keyword>
<organism evidence="2 3">
    <name type="scientific">Nibricoccus aquaticus</name>
    <dbReference type="NCBI Taxonomy" id="2576891"/>
    <lineage>
        <taxon>Bacteria</taxon>
        <taxon>Pseudomonadati</taxon>
        <taxon>Verrucomicrobiota</taxon>
        <taxon>Opitutia</taxon>
        <taxon>Opitutales</taxon>
        <taxon>Opitutaceae</taxon>
        <taxon>Nibricoccus</taxon>
    </lineage>
</organism>
<name>A0A290Q4N9_9BACT</name>
<evidence type="ECO:0000313" key="3">
    <source>
        <dbReference type="Proteomes" id="UP000217265"/>
    </source>
</evidence>
<evidence type="ECO:0000313" key="2">
    <source>
        <dbReference type="EMBL" id="ATC63454.1"/>
    </source>
</evidence>
<dbReference type="AlphaFoldDB" id="A0A290Q4N9"/>
<keyword evidence="1" id="KW-0732">Signal</keyword>
<feature type="signal peptide" evidence="1">
    <location>
        <begin position="1"/>
        <end position="21"/>
    </location>
</feature>
<dbReference type="KEGG" id="vbh:CMV30_05520"/>
<accession>A0A290Q4N9</accession>
<reference evidence="2 3" key="1">
    <citation type="submission" date="2017-09" db="EMBL/GenBank/DDBJ databases">
        <title>Complete genome sequence of Verrucomicrobial strain HZ-65, isolated from freshwater.</title>
        <authorList>
            <person name="Choi A."/>
        </authorList>
    </citation>
    <scope>NUCLEOTIDE SEQUENCE [LARGE SCALE GENOMIC DNA]</scope>
    <source>
        <strain evidence="2 3">HZ-65</strain>
    </source>
</reference>
<sequence>MTTHRITLLAAFCAAALSAQAGTTVTSAPYGAMTSSIATSTAGLAFPLSSDVFAGRISANSASTLTFETTGLAAALTTGEKYYVEIVSGPLEGERFDLNTATTISSGTATLDLAAASNSTSNTLLVDVLAQARAVVRPHVTLAKLGAMFSPALVGNAANAQADGVRIYGGPTGQTTYYLRTDGTWRSSPTSADQSALVIAPDTSVIVVLRSGSKQWSHLGAVRTNVFRKKLKTGIQSFATGFPLDLSAVQIGAFVDPLEASTIRWTGADVSAQADTLRVHDSASDTYKINYLRADGASWYLTGGSTDISATPFLPAQGALLVGRQKADAGYLIIRPFSL</sequence>
<dbReference type="OrthoDB" id="198093at2"/>
<feature type="chain" id="PRO_5012832397" description="TIGR02597 family protein" evidence="1">
    <location>
        <begin position="22"/>
        <end position="339"/>
    </location>
</feature>
<evidence type="ECO:0000256" key="1">
    <source>
        <dbReference type="SAM" id="SignalP"/>
    </source>
</evidence>
<dbReference type="EMBL" id="CP023344">
    <property type="protein sequence ID" value="ATC63454.1"/>
    <property type="molecule type" value="Genomic_DNA"/>
</dbReference>
<protein>
    <recommendedName>
        <fullName evidence="4">TIGR02597 family protein</fullName>
    </recommendedName>
</protein>
<dbReference type="Proteomes" id="UP000217265">
    <property type="component" value="Chromosome"/>
</dbReference>
<dbReference type="RefSeq" id="WP_096055086.1">
    <property type="nucleotide sequence ID" value="NZ_CP023344.1"/>
</dbReference>
<gene>
    <name evidence="2" type="ORF">CMV30_05520</name>
</gene>
<evidence type="ECO:0008006" key="4">
    <source>
        <dbReference type="Google" id="ProtNLM"/>
    </source>
</evidence>
<proteinExistence type="predicted"/>